<keyword evidence="2" id="KW-1185">Reference proteome</keyword>
<reference evidence="2" key="2">
    <citation type="submission" date="2015-01" db="EMBL/GenBank/DDBJ databases">
        <title>Evolutionary Origins and Diversification of the Mycorrhizal Mutualists.</title>
        <authorList>
            <consortium name="DOE Joint Genome Institute"/>
            <consortium name="Mycorrhizal Genomics Consortium"/>
            <person name="Kohler A."/>
            <person name="Kuo A."/>
            <person name="Nagy L.G."/>
            <person name="Floudas D."/>
            <person name="Copeland A."/>
            <person name="Barry K.W."/>
            <person name="Cichocki N."/>
            <person name="Veneault-Fourrey C."/>
            <person name="LaButti K."/>
            <person name="Lindquist E.A."/>
            <person name="Lipzen A."/>
            <person name="Lundell T."/>
            <person name="Morin E."/>
            <person name="Murat C."/>
            <person name="Riley R."/>
            <person name="Ohm R."/>
            <person name="Sun H."/>
            <person name="Tunlid A."/>
            <person name="Henrissat B."/>
            <person name="Grigoriev I.V."/>
            <person name="Hibbett D.S."/>
            <person name="Martin F."/>
        </authorList>
    </citation>
    <scope>NUCLEOTIDE SEQUENCE [LARGE SCALE GENOMIC DNA]</scope>
    <source>
        <strain evidence="2">Marx 270</strain>
    </source>
</reference>
<gene>
    <name evidence="1" type="ORF">M404DRAFT_1005444</name>
</gene>
<organism evidence="1 2">
    <name type="scientific">Pisolithus tinctorius Marx 270</name>
    <dbReference type="NCBI Taxonomy" id="870435"/>
    <lineage>
        <taxon>Eukaryota</taxon>
        <taxon>Fungi</taxon>
        <taxon>Dikarya</taxon>
        <taxon>Basidiomycota</taxon>
        <taxon>Agaricomycotina</taxon>
        <taxon>Agaricomycetes</taxon>
        <taxon>Agaricomycetidae</taxon>
        <taxon>Boletales</taxon>
        <taxon>Sclerodermatineae</taxon>
        <taxon>Pisolithaceae</taxon>
        <taxon>Pisolithus</taxon>
    </lineage>
</organism>
<dbReference type="Proteomes" id="UP000054217">
    <property type="component" value="Unassembled WGS sequence"/>
</dbReference>
<dbReference type="STRING" id="870435.A0A0C3JL50"/>
<protein>
    <submittedName>
        <fullName evidence="1">Uncharacterized protein</fullName>
    </submittedName>
</protein>
<dbReference type="HOGENOM" id="CLU_092535_2_0_1"/>
<proteinExistence type="predicted"/>
<dbReference type="InParanoid" id="A0A0C3JL50"/>
<accession>A0A0C3JL50</accession>
<name>A0A0C3JL50_PISTI</name>
<evidence type="ECO:0000313" key="2">
    <source>
        <dbReference type="Proteomes" id="UP000054217"/>
    </source>
</evidence>
<dbReference type="OrthoDB" id="1523883at2759"/>
<reference evidence="1 2" key="1">
    <citation type="submission" date="2014-04" db="EMBL/GenBank/DDBJ databases">
        <authorList>
            <consortium name="DOE Joint Genome Institute"/>
            <person name="Kuo A."/>
            <person name="Kohler A."/>
            <person name="Costa M.D."/>
            <person name="Nagy L.G."/>
            <person name="Floudas D."/>
            <person name="Copeland A."/>
            <person name="Barry K.W."/>
            <person name="Cichocki N."/>
            <person name="Veneault-Fourrey C."/>
            <person name="LaButti K."/>
            <person name="Lindquist E.A."/>
            <person name="Lipzen A."/>
            <person name="Lundell T."/>
            <person name="Morin E."/>
            <person name="Murat C."/>
            <person name="Sun H."/>
            <person name="Tunlid A."/>
            <person name="Henrissat B."/>
            <person name="Grigoriev I.V."/>
            <person name="Hibbett D.S."/>
            <person name="Martin F."/>
            <person name="Nordberg H.P."/>
            <person name="Cantor M.N."/>
            <person name="Hua S.X."/>
        </authorList>
    </citation>
    <scope>NUCLEOTIDE SEQUENCE [LARGE SCALE GENOMIC DNA]</scope>
    <source>
        <strain evidence="1 2">Marx 270</strain>
    </source>
</reference>
<evidence type="ECO:0000313" key="1">
    <source>
        <dbReference type="EMBL" id="KIN98301.1"/>
    </source>
</evidence>
<sequence length="179" mass="20771">MLQRFLSGRLYEIALHRAQECSFRSLKLFFPVICSAATLAHAISDYQSLIPWLRMRDRRRIVVPWFARWFTLKTRGELALVVTTIAGGCIAQKSTSGWGRQMYLHGALFASWHLIVALDIGRCARKIVHDRTDTRGALRLFLRYHAFRILTADVPAFFCFLEAFRHATTSMIYRTFTIR</sequence>
<dbReference type="AlphaFoldDB" id="A0A0C3JL50"/>
<dbReference type="EMBL" id="KN832017">
    <property type="protein sequence ID" value="KIN98301.1"/>
    <property type="molecule type" value="Genomic_DNA"/>
</dbReference>